<comment type="caution">
    <text evidence="1">The sequence shown here is derived from an EMBL/GenBank/DDBJ whole genome shotgun (WGS) entry which is preliminary data.</text>
</comment>
<proteinExistence type="predicted"/>
<organism evidence="1">
    <name type="scientific">marine sediment metagenome</name>
    <dbReference type="NCBI Taxonomy" id="412755"/>
    <lineage>
        <taxon>unclassified sequences</taxon>
        <taxon>metagenomes</taxon>
        <taxon>ecological metagenomes</taxon>
    </lineage>
</organism>
<reference evidence="1" key="1">
    <citation type="journal article" date="2015" name="Nature">
        <title>Complex archaea that bridge the gap between prokaryotes and eukaryotes.</title>
        <authorList>
            <person name="Spang A."/>
            <person name="Saw J.H."/>
            <person name="Jorgensen S.L."/>
            <person name="Zaremba-Niedzwiedzka K."/>
            <person name="Martijn J."/>
            <person name="Lind A.E."/>
            <person name="van Eijk R."/>
            <person name="Schleper C."/>
            <person name="Guy L."/>
            <person name="Ettema T.J."/>
        </authorList>
    </citation>
    <scope>NUCLEOTIDE SEQUENCE</scope>
</reference>
<accession>A0A0F8WYV7</accession>
<dbReference type="AlphaFoldDB" id="A0A0F8WYV7"/>
<dbReference type="EMBL" id="LAZR01066392">
    <property type="protein sequence ID" value="KKK53655.1"/>
    <property type="molecule type" value="Genomic_DNA"/>
</dbReference>
<sequence>MKRISPEEIAAVVDKVYPSGVGAYSVNVADKAIAQAQLDEDRKELREIFEKLEDFANYLWNTSNENVQSLTVVKKTAGRIEALKQKYLGD</sequence>
<name>A0A0F8WYV7_9ZZZZ</name>
<gene>
    <name evidence="1" type="ORF">LCGC14_3092590</name>
</gene>
<protein>
    <submittedName>
        <fullName evidence="1">Uncharacterized protein</fullName>
    </submittedName>
</protein>
<evidence type="ECO:0000313" key="1">
    <source>
        <dbReference type="EMBL" id="KKK53655.1"/>
    </source>
</evidence>